<dbReference type="OrthoDB" id="583309at2"/>
<dbReference type="AlphaFoldDB" id="A0A128FCE6"/>
<evidence type="ECO:0000259" key="1">
    <source>
        <dbReference type="Pfam" id="PF08443"/>
    </source>
</evidence>
<dbReference type="Gene3D" id="3.30.470.20">
    <property type="entry name" value="ATP-grasp fold, B domain"/>
    <property type="match status" value="1"/>
</dbReference>
<dbReference type="InterPro" id="IPR013651">
    <property type="entry name" value="ATP-grasp_RimK-type"/>
</dbReference>
<evidence type="ECO:0000313" key="3">
    <source>
        <dbReference type="EMBL" id="CZF84004.1"/>
    </source>
</evidence>
<proteinExistence type="predicted"/>
<dbReference type="GO" id="GO:0018169">
    <property type="term" value="F:ribosomal S6-glutamic acid ligase activity"/>
    <property type="evidence" value="ECO:0007669"/>
    <property type="project" value="TreeGrafter"/>
</dbReference>
<evidence type="ECO:0000259" key="2">
    <source>
        <dbReference type="Pfam" id="PF21068"/>
    </source>
</evidence>
<dbReference type="InterPro" id="IPR048936">
    <property type="entry name" value="MvdD-like_ATPgrasp"/>
</dbReference>
<feature type="domain" description="ATP-grasp fold RimK-type" evidence="1">
    <location>
        <begin position="128"/>
        <end position="304"/>
    </location>
</feature>
<keyword evidence="4" id="KW-1185">Reference proteome</keyword>
<dbReference type="GO" id="GO:0009432">
    <property type="term" value="P:SOS response"/>
    <property type="evidence" value="ECO:0007669"/>
    <property type="project" value="TreeGrafter"/>
</dbReference>
<reference evidence="4" key="1">
    <citation type="submission" date="2016-02" db="EMBL/GenBank/DDBJ databases">
        <authorList>
            <person name="Rodrigo-Torres Lidia"/>
            <person name="Arahal R.David."/>
        </authorList>
    </citation>
    <scope>NUCLEOTIDE SEQUENCE [LARGE SCALE GENOMIC DNA]</scope>
    <source>
        <strain evidence="4">CECT 8713</strain>
    </source>
</reference>
<dbReference type="RefSeq" id="WP_062711171.1">
    <property type="nucleotide sequence ID" value="NZ_CAWRCI010000027.1"/>
</dbReference>
<evidence type="ECO:0000313" key="4">
    <source>
        <dbReference type="Proteomes" id="UP000073601"/>
    </source>
</evidence>
<dbReference type="Pfam" id="PF21068">
    <property type="entry name" value="ATPgraspMvdD"/>
    <property type="match status" value="1"/>
</dbReference>
<dbReference type="SUPFAM" id="SSF56059">
    <property type="entry name" value="Glutathione synthetase ATP-binding domain-like"/>
    <property type="match status" value="1"/>
</dbReference>
<protein>
    <submittedName>
        <fullName evidence="3">RimK-like ATP-grasp domain protein</fullName>
    </submittedName>
</protein>
<gene>
    <name evidence="3" type="ORF">GMA8713_02906</name>
</gene>
<sequence>MTKNKVLIITHSKDNPSIDTVSEHLRTLGAIPIRFNTDLFPTEVQIASHQLNGGNISVLTTETGEVVQSSEIMAVWYRRFYPAKGLPADMDIQLKQPSIEESKRTILGFLDSLQCFKLDDYWDVKHASNKEYQLMLARKVGLDLPNTLTSNSPDAVRQFFTDNKGRIITKMQTAFSIWHEDIEQVVFTNKVTEEHLDKLEELNLCPMVFQEHIEKEVELRATVVGNQVFCASIDPEIMKGMETDWRKRGMYTLDKWQPYELPKEEAEKLVKLAKKLNLNYGAADIILTPDGAYKFLEINPCGEFYWMDVYQELGICEAIANNLVSAGR</sequence>
<dbReference type="Pfam" id="PF08443">
    <property type="entry name" value="RimK"/>
    <property type="match status" value="1"/>
</dbReference>
<dbReference type="PANTHER" id="PTHR21621:SF0">
    <property type="entry name" value="BETA-CITRYLGLUTAMATE SYNTHASE B-RELATED"/>
    <property type="match status" value="1"/>
</dbReference>
<name>A0A128FCE6_9GAMM</name>
<accession>A0A128FCE6</accession>
<dbReference type="Proteomes" id="UP000073601">
    <property type="component" value="Unassembled WGS sequence"/>
</dbReference>
<organism evidence="3 4">
    <name type="scientific">Grimontia marina</name>
    <dbReference type="NCBI Taxonomy" id="646534"/>
    <lineage>
        <taxon>Bacteria</taxon>
        <taxon>Pseudomonadati</taxon>
        <taxon>Pseudomonadota</taxon>
        <taxon>Gammaproteobacteria</taxon>
        <taxon>Vibrionales</taxon>
        <taxon>Vibrionaceae</taxon>
        <taxon>Grimontia</taxon>
    </lineage>
</organism>
<dbReference type="EMBL" id="FIZY01000027">
    <property type="protein sequence ID" value="CZF84004.1"/>
    <property type="molecule type" value="Genomic_DNA"/>
</dbReference>
<dbReference type="GO" id="GO:0005737">
    <property type="term" value="C:cytoplasm"/>
    <property type="evidence" value="ECO:0007669"/>
    <property type="project" value="TreeGrafter"/>
</dbReference>
<dbReference type="PANTHER" id="PTHR21621">
    <property type="entry name" value="RIBOSOMAL PROTEIN S6 MODIFICATION PROTEIN"/>
    <property type="match status" value="1"/>
</dbReference>
<feature type="domain" description="MvdD-like pre-ATP grasp" evidence="2">
    <location>
        <begin position="5"/>
        <end position="124"/>
    </location>
</feature>